<name>A0AAD7ZSQ9_DIPPU</name>
<dbReference type="EMBL" id="JASPKZ010007294">
    <property type="protein sequence ID" value="KAJ9585173.1"/>
    <property type="molecule type" value="Genomic_DNA"/>
</dbReference>
<organism evidence="1 2">
    <name type="scientific">Diploptera punctata</name>
    <name type="common">Pacific beetle cockroach</name>
    <dbReference type="NCBI Taxonomy" id="6984"/>
    <lineage>
        <taxon>Eukaryota</taxon>
        <taxon>Metazoa</taxon>
        <taxon>Ecdysozoa</taxon>
        <taxon>Arthropoda</taxon>
        <taxon>Hexapoda</taxon>
        <taxon>Insecta</taxon>
        <taxon>Pterygota</taxon>
        <taxon>Neoptera</taxon>
        <taxon>Polyneoptera</taxon>
        <taxon>Dictyoptera</taxon>
        <taxon>Blattodea</taxon>
        <taxon>Blaberoidea</taxon>
        <taxon>Blaberidae</taxon>
        <taxon>Diplopterinae</taxon>
        <taxon>Diploptera</taxon>
    </lineage>
</organism>
<reference evidence="1" key="2">
    <citation type="submission" date="2023-05" db="EMBL/GenBank/DDBJ databases">
        <authorList>
            <person name="Fouks B."/>
        </authorList>
    </citation>
    <scope>NUCLEOTIDE SEQUENCE</scope>
    <source>
        <strain evidence="1">Stay&amp;Tobe</strain>
        <tissue evidence="1">Testes</tissue>
    </source>
</reference>
<keyword evidence="2" id="KW-1185">Reference proteome</keyword>
<gene>
    <name evidence="1" type="ORF">L9F63_003029</name>
</gene>
<feature type="non-terminal residue" evidence="1">
    <location>
        <position position="1"/>
    </location>
</feature>
<evidence type="ECO:0000313" key="2">
    <source>
        <dbReference type="Proteomes" id="UP001233999"/>
    </source>
</evidence>
<sequence length="196" mass="22680">VICKDINYLKKQRRTAPFYSRTITPPTSREGKGAASKLVAPALVTCCSVIVRVISYHVQISLYVTVSWKTLDSVPETVVVILINVNFRVFIEENYWQEQKFPVFAIFSPYRCLKFIINLQFKKDNYQKLASINIKQALYRVNTFRLTRFLPMCADLFYLGSEGNPNFGLKFSPKIVDCRSGRSRPNCFYEIESLFT</sequence>
<protein>
    <submittedName>
        <fullName evidence="1">Uncharacterized protein</fullName>
    </submittedName>
</protein>
<reference evidence="1" key="1">
    <citation type="journal article" date="2023" name="IScience">
        <title>Live-bearing cockroach genome reveals convergent evolutionary mechanisms linked to viviparity in insects and beyond.</title>
        <authorList>
            <person name="Fouks B."/>
            <person name="Harrison M.C."/>
            <person name="Mikhailova A.A."/>
            <person name="Marchal E."/>
            <person name="English S."/>
            <person name="Carruthers M."/>
            <person name="Jennings E.C."/>
            <person name="Chiamaka E.L."/>
            <person name="Frigard R.A."/>
            <person name="Pippel M."/>
            <person name="Attardo G.M."/>
            <person name="Benoit J.B."/>
            <person name="Bornberg-Bauer E."/>
            <person name="Tobe S.S."/>
        </authorList>
    </citation>
    <scope>NUCLEOTIDE SEQUENCE</scope>
    <source>
        <strain evidence="1">Stay&amp;Tobe</strain>
    </source>
</reference>
<dbReference type="AlphaFoldDB" id="A0AAD7ZSQ9"/>
<dbReference type="Proteomes" id="UP001233999">
    <property type="component" value="Unassembled WGS sequence"/>
</dbReference>
<evidence type="ECO:0000313" key="1">
    <source>
        <dbReference type="EMBL" id="KAJ9585173.1"/>
    </source>
</evidence>
<feature type="non-terminal residue" evidence="1">
    <location>
        <position position="196"/>
    </location>
</feature>
<comment type="caution">
    <text evidence="1">The sequence shown here is derived from an EMBL/GenBank/DDBJ whole genome shotgun (WGS) entry which is preliminary data.</text>
</comment>
<proteinExistence type="predicted"/>
<accession>A0AAD7ZSQ9</accession>